<evidence type="ECO:0000256" key="4">
    <source>
        <dbReference type="ARBA" id="ARBA00022490"/>
    </source>
</evidence>
<comment type="function">
    <text evidence="10">Confers DNA tethering and processivity to DNA polymerases and other proteins. Acts as a clamp, forming a ring around DNA (a reaction catalyzed by the clamp-loading complex) which diffuses in an ATP-independent manner freely and bidirectionally along dsDNA. Initially characterized for its ability to contact the catalytic subunit of DNA polymerase III (Pol III), a complex, multichain enzyme responsible for most of the replicative synthesis in bacteria; Pol III exhibits 3'-5' exonuclease proofreading activity. The beta chain is required for initiation of replication as well as for processivity of DNA replication.</text>
</comment>
<keyword evidence="8 10" id="KW-0239">DNA-directed DNA polymerase</keyword>
<dbReference type="PANTHER" id="PTHR30478">
    <property type="entry name" value="DNA POLYMERASE III SUBUNIT BETA"/>
    <property type="match status" value="1"/>
</dbReference>
<dbReference type="InterPro" id="IPR022637">
    <property type="entry name" value="DNA_polIII_beta_cen"/>
</dbReference>
<comment type="subunit">
    <text evidence="10">Forms a ring-shaped head-to-tail homodimer around DNA.</text>
</comment>
<dbReference type="GO" id="GO:0003887">
    <property type="term" value="F:DNA-directed DNA polymerase activity"/>
    <property type="evidence" value="ECO:0007669"/>
    <property type="project" value="UniProtKB-UniRule"/>
</dbReference>
<comment type="similarity">
    <text evidence="2 10">Belongs to the beta sliding clamp family.</text>
</comment>
<reference evidence="15 16" key="1">
    <citation type="submission" date="2016-01" db="EMBL/GenBank/DDBJ databases">
        <authorList>
            <person name="Oliw E.H."/>
        </authorList>
    </citation>
    <scope>NUCLEOTIDE SEQUENCE [LARGE SCALE GENOMIC DNA]</scope>
    <source>
        <strain evidence="15 16">Zutra 3-1</strain>
    </source>
</reference>
<evidence type="ECO:0000256" key="2">
    <source>
        <dbReference type="ARBA" id="ARBA00010752"/>
    </source>
</evidence>
<proteinExistence type="inferred from homology"/>
<dbReference type="GO" id="GO:0005737">
    <property type="term" value="C:cytoplasm"/>
    <property type="evidence" value="ECO:0007669"/>
    <property type="project" value="UniProtKB-SubCell"/>
</dbReference>
<dbReference type="Gene3D" id="3.10.150.10">
    <property type="entry name" value="DNA Polymerase III, subunit A, domain 2"/>
    <property type="match status" value="1"/>
</dbReference>
<feature type="domain" description="DNA polymerase III beta sliding clamp C-terminal" evidence="14">
    <location>
        <begin position="276"/>
        <end position="397"/>
    </location>
</feature>
<dbReference type="CDD" id="cd00140">
    <property type="entry name" value="beta_clamp"/>
    <property type="match status" value="1"/>
</dbReference>
<keyword evidence="9" id="KW-0238">DNA-binding</keyword>
<comment type="subcellular location">
    <subcellularLocation>
        <location evidence="1 10">Cytoplasm</location>
    </subcellularLocation>
</comment>
<dbReference type="AlphaFoldDB" id="A0A1S7QR70"/>
<dbReference type="InterPro" id="IPR001001">
    <property type="entry name" value="DNA_polIII_beta"/>
</dbReference>
<dbReference type="Pfam" id="PF00712">
    <property type="entry name" value="DNA_pol3_beta"/>
    <property type="match status" value="1"/>
</dbReference>
<dbReference type="SUPFAM" id="SSF55979">
    <property type="entry name" value="DNA clamp"/>
    <property type="match status" value="3"/>
</dbReference>
<dbReference type="InterPro" id="IPR046938">
    <property type="entry name" value="DNA_clamp_sf"/>
</dbReference>
<dbReference type="SMART" id="SM00480">
    <property type="entry name" value="POL3Bc"/>
    <property type="match status" value="1"/>
</dbReference>
<dbReference type="PANTHER" id="PTHR30478:SF0">
    <property type="entry name" value="BETA SLIDING CLAMP"/>
    <property type="match status" value="1"/>
</dbReference>
<gene>
    <name evidence="15" type="ORF">AGR7C_Lc100069</name>
</gene>
<evidence type="ECO:0000256" key="6">
    <source>
        <dbReference type="ARBA" id="ARBA00022695"/>
    </source>
</evidence>
<evidence type="ECO:0000259" key="12">
    <source>
        <dbReference type="Pfam" id="PF00712"/>
    </source>
</evidence>
<protein>
    <recommendedName>
        <fullName evidence="3 10">Beta sliding clamp</fullName>
    </recommendedName>
</protein>
<sequence length="399" mass="43143">MPPPPTSAPLPTSSPGNGTEGDMSKDPIHFRAHRSELLAALSAVIEAVPAKDNIPILENVLLHPDGERLLLRGTNLDLEIETRCELLEASAGEGLTIAADEFYRIVKNMPESAEITVKPGQFPGQVTVSGGRSRFNMHTLPASDFPSIGSDRPPLAFAMQASILTDAFGRVAYAMNTTMKDRPYLSGTFVEGLESGKLAICATDGLKMARSRISPSELNAFEPPIIPIKTVQAIRKLFGHSKAACSFFINDRKIVVECEDITLVSKLVDGQFPDYRRIIPARSDVFLRADRAAVSKAITRVSVIAGDISKSSVRLDIQNGVMQIELVARDGQNASEPVDIEYDGDSQLRGFNPTFVNETLSSISTTSFCLHGTDPGAPGHFTPDGDADEDYIVMPMRVS</sequence>
<evidence type="ECO:0000256" key="9">
    <source>
        <dbReference type="ARBA" id="ARBA00023125"/>
    </source>
</evidence>
<dbReference type="GO" id="GO:0003677">
    <property type="term" value="F:DNA binding"/>
    <property type="evidence" value="ECO:0007669"/>
    <property type="project" value="UniProtKB-UniRule"/>
</dbReference>
<evidence type="ECO:0000256" key="8">
    <source>
        <dbReference type="ARBA" id="ARBA00022932"/>
    </source>
</evidence>
<accession>A0A1S7QR70</accession>
<keyword evidence="5 10" id="KW-0808">Transferase</keyword>
<dbReference type="NCBIfam" id="TIGR00663">
    <property type="entry name" value="dnan"/>
    <property type="match status" value="1"/>
</dbReference>
<dbReference type="InterPro" id="IPR022635">
    <property type="entry name" value="DNA_polIII_beta_C"/>
</dbReference>
<dbReference type="InterPro" id="IPR022634">
    <property type="entry name" value="DNA_polIII_beta_N"/>
</dbReference>
<evidence type="ECO:0000259" key="13">
    <source>
        <dbReference type="Pfam" id="PF02767"/>
    </source>
</evidence>
<dbReference type="Pfam" id="PF02767">
    <property type="entry name" value="DNA_pol3_beta_2"/>
    <property type="match status" value="1"/>
</dbReference>
<feature type="region of interest" description="Disordered" evidence="11">
    <location>
        <begin position="1"/>
        <end position="26"/>
    </location>
</feature>
<keyword evidence="4 10" id="KW-0963">Cytoplasm</keyword>
<dbReference type="EMBL" id="FBWG01000028">
    <property type="protein sequence ID" value="CUX40842.1"/>
    <property type="molecule type" value="Genomic_DNA"/>
</dbReference>
<evidence type="ECO:0000313" key="16">
    <source>
        <dbReference type="Proteomes" id="UP000191987"/>
    </source>
</evidence>
<dbReference type="Gene3D" id="3.70.10.10">
    <property type="match status" value="1"/>
</dbReference>
<evidence type="ECO:0000256" key="3">
    <source>
        <dbReference type="ARBA" id="ARBA00021035"/>
    </source>
</evidence>
<feature type="domain" description="DNA polymerase III beta sliding clamp central" evidence="13">
    <location>
        <begin position="162"/>
        <end position="274"/>
    </location>
</feature>
<evidence type="ECO:0000313" key="15">
    <source>
        <dbReference type="EMBL" id="CUX40842.1"/>
    </source>
</evidence>
<evidence type="ECO:0000256" key="5">
    <source>
        <dbReference type="ARBA" id="ARBA00022679"/>
    </source>
</evidence>
<dbReference type="GO" id="GO:0009360">
    <property type="term" value="C:DNA polymerase III complex"/>
    <property type="evidence" value="ECO:0007669"/>
    <property type="project" value="InterPro"/>
</dbReference>
<keyword evidence="6 10" id="KW-0548">Nucleotidyltransferase</keyword>
<dbReference type="GO" id="GO:0008408">
    <property type="term" value="F:3'-5' exonuclease activity"/>
    <property type="evidence" value="ECO:0007669"/>
    <property type="project" value="InterPro"/>
</dbReference>
<keyword evidence="7 10" id="KW-0235">DNA replication</keyword>
<evidence type="ECO:0000256" key="10">
    <source>
        <dbReference type="PIRNR" id="PIRNR000804"/>
    </source>
</evidence>
<dbReference type="PIRSF" id="PIRSF000804">
    <property type="entry name" value="DNA_pol_III_b"/>
    <property type="match status" value="1"/>
</dbReference>
<dbReference type="Pfam" id="PF02768">
    <property type="entry name" value="DNA_pol3_beta_3"/>
    <property type="match status" value="1"/>
</dbReference>
<organism evidence="15 16">
    <name type="scientific">Agrobacterium deltaense Zutra 3/1</name>
    <dbReference type="NCBI Taxonomy" id="1183427"/>
    <lineage>
        <taxon>Bacteria</taxon>
        <taxon>Pseudomonadati</taxon>
        <taxon>Pseudomonadota</taxon>
        <taxon>Alphaproteobacteria</taxon>
        <taxon>Hyphomicrobiales</taxon>
        <taxon>Rhizobiaceae</taxon>
        <taxon>Rhizobium/Agrobacterium group</taxon>
        <taxon>Agrobacterium</taxon>
    </lineage>
</organism>
<dbReference type="Proteomes" id="UP000191987">
    <property type="component" value="Unassembled WGS sequence"/>
</dbReference>
<name>A0A1S7QR70_9HYPH</name>
<evidence type="ECO:0000256" key="1">
    <source>
        <dbReference type="ARBA" id="ARBA00004496"/>
    </source>
</evidence>
<evidence type="ECO:0000256" key="7">
    <source>
        <dbReference type="ARBA" id="ARBA00022705"/>
    </source>
</evidence>
<feature type="domain" description="DNA polymerase III beta sliding clamp N-terminal" evidence="12">
    <location>
        <begin position="29"/>
        <end position="148"/>
    </location>
</feature>
<evidence type="ECO:0000256" key="11">
    <source>
        <dbReference type="SAM" id="MobiDB-lite"/>
    </source>
</evidence>
<evidence type="ECO:0000259" key="14">
    <source>
        <dbReference type="Pfam" id="PF02768"/>
    </source>
</evidence>
<dbReference type="GO" id="GO:0006271">
    <property type="term" value="P:DNA strand elongation involved in DNA replication"/>
    <property type="evidence" value="ECO:0007669"/>
    <property type="project" value="TreeGrafter"/>
</dbReference>